<keyword evidence="5" id="KW-0508">mRNA splicing</keyword>
<comment type="catalytic activity">
    <reaction evidence="1">
        <text>Cleavage of peptide bonds with very broad specificity.</text>
        <dbReference type="EC" id="3.4.25.1"/>
    </reaction>
</comment>
<gene>
    <name evidence="10" type="ORF">EIN_065720</name>
</gene>
<dbReference type="SUPFAM" id="SSF56235">
    <property type="entry name" value="N-terminal nucleophile aminohydrolases (Ntn hydrolases)"/>
    <property type="match status" value="1"/>
</dbReference>
<dbReference type="AlphaFoldDB" id="A0A0A1TVB4"/>
<evidence type="ECO:0000256" key="6">
    <source>
        <dbReference type="ARBA" id="ARBA00022801"/>
    </source>
</evidence>
<dbReference type="GO" id="GO:0003723">
    <property type="term" value="F:RNA binding"/>
    <property type="evidence" value="ECO:0007669"/>
    <property type="project" value="InterPro"/>
</dbReference>
<dbReference type="GeneID" id="14883249"/>
<keyword evidence="6 10" id="KW-0378">Hydrolase</keyword>
<keyword evidence="11" id="KW-1185">Reference proteome</keyword>
<protein>
    <recommendedName>
        <fullName evidence="8">Proteasome subunit beta</fullName>
    </recommendedName>
</protein>
<evidence type="ECO:0000256" key="8">
    <source>
        <dbReference type="RuleBase" id="RU004203"/>
    </source>
</evidence>
<sequence length="265" mass="29234">MGDSIDNYSGGIAIGMCGKNCVALAADNRYGLRYQFASSNFHKVFQLNEHCLVGGCGVYADVQTVFEQIKYDANLYKLREGRPIGPSQLVNATAHLLFSKRFNPYYMSPIIIGFDDNGKTYCSSYDYIGAPGDYRFAAVGTGCNEAMGVCDSFYKEDMEPEELVETIGQCLLAGENRDAFSGWGVELPINLLENAQGKTIVLELKNGNKYTGTLEKCDRMMNLHVKDSVLIQPDGKKFKVAKIIVKGMAVRCFAVDGELLKKSDK</sequence>
<dbReference type="Pfam" id="PF01423">
    <property type="entry name" value="LSM"/>
    <property type="match status" value="1"/>
</dbReference>
<dbReference type="InterPro" id="IPR001353">
    <property type="entry name" value="Proteasome_sua/b"/>
</dbReference>
<keyword evidence="5" id="KW-0747">Spliceosome</keyword>
<dbReference type="RefSeq" id="XP_004183643.1">
    <property type="nucleotide sequence ID" value="XM_004183595.1"/>
</dbReference>
<dbReference type="GO" id="GO:0004298">
    <property type="term" value="F:threonine-type endopeptidase activity"/>
    <property type="evidence" value="ECO:0007669"/>
    <property type="project" value="UniProtKB-KW"/>
</dbReference>
<dbReference type="GO" id="GO:0010498">
    <property type="term" value="P:proteasomal protein catabolic process"/>
    <property type="evidence" value="ECO:0007669"/>
    <property type="project" value="UniProtKB-ARBA"/>
</dbReference>
<dbReference type="GO" id="GO:0005839">
    <property type="term" value="C:proteasome core complex"/>
    <property type="evidence" value="ECO:0007669"/>
    <property type="project" value="InterPro"/>
</dbReference>
<comment type="similarity">
    <text evidence="8">Belongs to the peptidase T1B family.</text>
</comment>
<dbReference type="GO" id="GO:0005681">
    <property type="term" value="C:spliceosomal complex"/>
    <property type="evidence" value="ECO:0007669"/>
    <property type="project" value="UniProtKB-KW"/>
</dbReference>
<dbReference type="EMBL" id="KB207140">
    <property type="protein sequence ID" value="ELP84297.1"/>
    <property type="molecule type" value="Genomic_DNA"/>
</dbReference>
<evidence type="ECO:0000256" key="5">
    <source>
        <dbReference type="ARBA" id="ARBA00022728"/>
    </source>
</evidence>
<keyword evidence="5" id="KW-0507">mRNA processing</keyword>
<accession>A0A0A1TVB4</accession>
<comment type="subunit">
    <text evidence="8">Component of the proteasome complex.</text>
</comment>
<evidence type="ECO:0000256" key="3">
    <source>
        <dbReference type="ARBA" id="ARBA00022670"/>
    </source>
</evidence>
<evidence type="ECO:0000256" key="2">
    <source>
        <dbReference type="ARBA" id="ARBA00022490"/>
    </source>
</evidence>
<dbReference type="InterPro" id="IPR034101">
    <property type="entry name" value="Lsm4"/>
</dbReference>
<dbReference type="PROSITE" id="PS52002">
    <property type="entry name" value="SM"/>
    <property type="match status" value="1"/>
</dbReference>
<dbReference type="Proteomes" id="UP000014680">
    <property type="component" value="Unassembled WGS sequence"/>
</dbReference>
<dbReference type="InterPro" id="IPR010920">
    <property type="entry name" value="LSM_dom_sf"/>
</dbReference>
<proteinExistence type="inferred from homology"/>
<keyword evidence="2 8" id="KW-0963">Cytoplasm</keyword>
<dbReference type="OrthoDB" id="204949at2759"/>
<keyword evidence="3" id="KW-0645">Protease</keyword>
<feature type="domain" description="Sm" evidence="9">
    <location>
        <begin position="187"/>
        <end position="259"/>
    </location>
</feature>
<dbReference type="InterPro" id="IPR047575">
    <property type="entry name" value="Sm"/>
</dbReference>
<keyword evidence="4" id="KW-0888">Threonine protease</keyword>
<dbReference type="CDD" id="cd01723">
    <property type="entry name" value="LSm4"/>
    <property type="match status" value="1"/>
</dbReference>
<dbReference type="PANTHER" id="PTHR32194:SF10">
    <property type="entry name" value="PROTEASOME SUBUNIT BETA TYPE-3"/>
    <property type="match status" value="1"/>
</dbReference>
<dbReference type="GO" id="GO:0000398">
    <property type="term" value="P:mRNA splicing, via spliceosome"/>
    <property type="evidence" value="ECO:0007669"/>
    <property type="project" value="InterPro"/>
</dbReference>
<dbReference type="OMA" id="CESLWES"/>
<dbReference type="InterPro" id="IPR016050">
    <property type="entry name" value="Proteasome_bsu_CS"/>
</dbReference>
<dbReference type="InterPro" id="IPR001163">
    <property type="entry name" value="Sm_dom_euk/arc"/>
</dbReference>
<dbReference type="InterPro" id="IPR023333">
    <property type="entry name" value="Proteasome_suB-type"/>
</dbReference>
<evidence type="ECO:0000256" key="4">
    <source>
        <dbReference type="ARBA" id="ARBA00022698"/>
    </source>
</evidence>
<evidence type="ECO:0000313" key="11">
    <source>
        <dbReference type="Proteomes" id="UP000014680"/>
    </source>
</evidence>
<dbReference type="PANTHER" id="PTHR32194">
    <property type="entry name" value="METALLOPROTEASE TLDD"/>
    <property type="match status" value="1"/>
</dbReference>
<dbReference type="InterPro" id="IPR029055">
    <property type="entry name" value="Ntn_hydrolases_N"/>
</dbReference>
<keyword evidence="7 8" id="KW-0647">Proteasome</keyword>
<dbReference type="PROSITE" id="PS00854">
    <property type="entry name" value="PROTEASOME_BETA_1"/>
    <property type="match status" value="1"/>
</dbReference>
<dbReference type="Pfam" id="PF00227">
    <property type="entry name" value="Proteasome"/>
    <property type="match status" value="1"/>
</dbReference>
<evidence type="ECO:0000256" key="1">
    <source>
        <dbReference type="ARBA" id="ARBA00001198"/>
    </source>
</evidence>
<dbReference type="KEGG" id="eiv:EIN_065720"/>
<dbReference type="PROSITE" id="PS51476">
    <property type="entry name" value="PROTEASOME_BETA_2"/>
    <property type="match status" value="1"/>
</dbReference>
<dbReference type="PRINTS" id="PR00141">
    <property type="entry name" value="PROTEASOME"/>
</dbReference>
<dbReference type="Gene3D" id="3.60.20.10">
    <property type="entry name" value="Glutamine Phosphoribosylpyrophosphate, subunit 1, domain 1"/>
    <property type="match status" value="1"/>
</dbReference>
<dbReference type="GO" id="GO:0000956">
    <property type="term" value="P:nuclear-transcribed mRNA catabolic process"/>
    <property type="evidence" value="ECO:0007669"/>
    <property type="project" value="InterPro"/>
</dbReference>
<organism evidence="10 11">
    <name type="scientific">Entamoeba invadens IP1</name>
    <dbReference type="NCBI Taxonomy" id="370355"/>
    <lineage>
        <taxon>Eukaryota</taxon>
        <taxon>Amoebozoa</taxon>
        <taxon>Evosea</taxon>
        <taxon>Archamoebae</taxon>
        <taxon>Mastigamoebida</taxon>
        <taxon>Entamoebidae</taxon>
        <taxon>Entamoeba</taxon>
    </lineage>
</organism>
<dbReference type="GO" id="GO:0005737">
    <property type="term" value="C:cytoplasm"/>
    <property type="evidence" value="ECO:0007669"/>
    <property type="project" value="UniProtKB-SubCell"/>
</dbReference>
<evidence type="ECO:0000313" key="10">
    <source>
        <dbReference type="EMBL" id="ELP84297.1"/>
    </source>
</evidence>
<comment type="function">
    <text evidence="8">Component of the proteasome, a multicatalytic proteinase complex which is characterized by its ability to cleave peptides with Arg, Phe, Tyr, Leu, and Glu adjacent to the leaving group at neutral or slightly basic pH. The proteasome has an ATP-dependent proteolytic activity.</text>
</comment>
<name>A0A0A1TVB4_ENTIV</name>
<comment type="subcellular location">
    <subcellularLocation>
        <location evidence="8">Cytoplasm</location>
    </subcellularLocation>
    <subcellularLocation>
        <location evidence="8">Nucleus</location>
    </subcellularLocation>
</comment>
<dbReference type="InterPro" id="IPR000243">
    <property type="entry name" value="Pept_T1A_subB"/>
</dbReference>
<keyword evidence="8" id="KW-0539">Nucleus</keyword>
<evidence type="ECO:0000256" key="7">
    <source>
        <dbReference type="ARBA" id="ARBA00022942"/>
    </source>
</evidence>
<dbReference type="Gene3D" id="2.30.30.100">
    <property type="match status" value="1"/>
</dbReference>
<evidence type="ECO:0000259" key="9">
    <source>
        <dbReference type="PROSITE" id="PS52002"/>
    </source>
</evidence>
<dbReference type="SMART" id="SM00651">
    <property type="entry name" value="Sm"/>
    <property type="match status" value="1"/>
</dbReference>
<dbReference type="VEuPathDB" id="AmoebaDB:EIN_065720"/>
<reference evidence="10 11" key="1">
    <citation type="submission" date="2012-10" db="EMBL/GenBank/DDBJ databases">
        <authorList>
            <person name="Zafar N."/>
            <person name="Inman J."/>
            <person name="Hall N."/>
            <person name="Lorenzi H."/>
            <person name="Caler E."/>
        </authorList>
    </citation>
    <scope>NUCLEOTIDE SEQUENCE [LARGE SCALE GENOMIC DNA]</scope>
    <source>
        <strain evidence="10 11">IP1</strain>
    </source>
</reference>
<dbReference type="SUPFAM" id="SSF50182">
    <property type="entry name" value="Sm-like ribonucleoproteins"/>
    <property type="match status" value="1"/>
</dbReference>